<sequence>MKVCCDGCMSERREYLDVDTRRERLLGAALDAVREGGAAALTLRGVAQRAGVVHAVVSYAFRTRAGLVEAFLRREAERTLGDVWSHPLPEGGSLADAVRAALTAYADEVVADPERAQAIAELTLQARTDAELAAALAAEQHTLRAAIGTRLGEWSAASGVPIAPSVDTVTAALLAAAEGLTSWWLTTRDTATLPDVVALLAGGIGSRPDTVM</sequence>
<dbReference type="PROSITE" id="PS50977">
    <property type="entry name" value="HTH_TETR_2"/>
    <property type="match status" value="1"/>
</dbReference>
<protein>
    <submittedName>
        <fullName evidence="6">TetR/AcrR family transcriptional regulator</fullName>
    </submittedName>
</protein>
<name>A0A387BBJ2_9MICO</name>
<evidence type="ECO:0000256" key="4">
    <source>
        <dbReference type="PROSITE-ProRule" id="PRU00335"/>
    </source>
</evidence>
<dbReference type="Proteomes" id="UP000278886">
    <property type="component" value="Chromosome"/>
</dbReference>
<dbReference type="PANTHER" id="PTHR30055">
    <property type="entry name" value="HTH-TYPE TRANSCRIPTIONAL REGULATOR RUTR"/>
    <property type="match status" value="1"/>
</dbReference>
<evidence type="ECO:0000313" key="6">
    <source>
        <dbReference type="EMBL" id="AYF99311.1"/>
    </source>
</evidence>
<dbReference type="AlphaFoldDB" id="A0A387BBJ2"/>
<feature type="domain" description="HTH tetR-type" evidence="5">
    <location>
        <begin position="19"/>
        <end position="79"/>
    </location>
</feature>
<organism evidence="6 7">
    <name type="scientific">Protaetiibacter intestinalis</name>
    <dbReference type="NCBI Taxonomy" id="2419774"/>
    <lineage>
        <taxon>Bacteria</taxon>
        <taxon>Bacillati</taxon>
        <taxon>Actinomycetota</taxon>
        <taxon>Actinomycetes</taxon>
        <taxon>Micrococcales</taxon>
        <taxon>Microbacteriaceae</taxon>
        <taxon>Protaetiibacter</taxon>
    </lineage>
</organism>
<evidence type="ECO:0000256" key="2">
    <source>
        <dbReference type="ARBA" id="ARBA00023125"/>
    </source>
</evidence>
<dbReference type="SUPFAM" id="SSF46689">
    <property type="entry name" value="Homeodomain-like"/>
    <property type="match status" value="1"/>
</dbReference>
<keyword evidence="1" id="KW-0805">Transcription regulation</keyword>
<evidence type="ECO:0000256" key="1">
    <source>
        <dbReference type="ARBA" id="ARBA00023015"/>
    </source>
</evidence>
<dbReference type="Gene3D" id="1.10.357.10">
    <property type="entry name" value="Tetracycline Repressor, domain 2"/>
    <property type="match status" value="1"/>
</dbReference>
<gene>
    <name evidence="6" type="ORF">D7I47_14330</name>
</gene>
<evidence type="ECO:0000313" key="7">
    <source>
        <dbReference type="Proteomes" id="UP000278886"/>
    </source>
</evidence>
<dbReference type="GO" id="GO:0003700">
    <property type="term" value="F:DNA-binding transcription factor activity"/>
    <property type="evidence" value="ECO:0007669"/>
    <property type="project" value="TreeGrafter"/>
</dbReference>
<accession>A0A387BBJ2</accession>
<dbReference type="KEGG" id="lyd:D7I47_14330"/>
<dbReference type="EMBL" id="CP032630">
    <property type="protein sequence ID" value="AYF99311.1"/>
    <property type="molecule type" value="Genomic_DNA"/>
</dbReference>
<evidence type="ECO:0000259" key="5">
    <source>
        <dbReference type="PROSITE" id="PS50977"/>
    </source>
</evidence>
<dbReference type="PANTHER" id="PTHR30055:SF234">
    <property type="entry name" value="HTH-TYPE TRANSCRIPTIONAL REGULATOR BETI"/>
    <property type="match status" value="1"/>
</dbReference>
<dbReference type="SUPFAM" id="SSF48498">
    <property type="entry name" value="Tetracyclin repressor-like, C-terminal domain"/>
    <property type="match status" value="1"/>
</dbReference>
<dbReference type="InterPro" id="IPR036271">
    <property type="entry name" value="Tet_transcr_reg_TetR-rel_C_sf"/>
</dbReference>
<reference evidence="7" key="1">
    <citation type="submission" date="2018-09" db="EMBL/GenBank/DDBJ databases">
        <title>Genome sequencing of strain 2DFWR-13.</title>
        <authorList>
            <person name="Heo J."/>
            <person name="Kim S.-J."/>
            <person name="Kwon S.-W."/>
        </authorList>
    </citation>
    <scope>NUCLEOTIDE SEQUENCE [LARGE SCALE GENOMIC DNA]</scope>
    <source>
        <strain evidence="7">2DFWR-13</strain>
    </source>
</reference>
<keyword evidence="3" id="KW-0804">Transcription</keyword>
<dbReference type="InterPro" id="IPR050109">
    <property type="entry name" value="HTH-type_TetR-like_transc_reg"/>
</dbReference>
<keyword evidence="2 4" id="KW-0238">DNA-binding</keyword>
<dbReference type="Pfam" id="PF00440">
    <property type="entry name" value="TetR_N"/>
    <property type="match status" value="1"/>
</dbReference>
<dbReference type="InterPro" id="IPR009057">
    <property type="entry name" value="Homeodomain-like_sf"/>
</dbReference>
<proteinExistence type="predicted"/>
<feature type="DNA-binding region" description="H-T-H motif" evidence="4">
    <location>
        <begin position="42"/>
        <end position="61"/>
    </location>
</feature>
<dbReference type="InterPro" id="IPR001647">
    <property type="entry name" value="HTH_TetR"/>
</dbReference>
<evidence type="ECO:0000256" key="3">
    <source>
        <dbReference type="ARBA" id="ARBA00023163"/>
    </source>
</evidence>
<dbReference type="GO" id="GO:0000976">
    <property type="term" value="F:transcription cis-regulatory region binding"/>
    <property type="evidence" value="ECO:0007669"/>
    <property type="project" value="TreeGrafter"/>
</dbReference>
<keyword evidence="7" id="KW-1185">Reference proteome</keyword>